<evidence type="ECO:0000313" key="2">
    <source>
        <dbReference type="Proteomes" id="UP000318331"/>
    </source>
</evidence>
<evidence type="ECO:0000313" key="1">
    <source>
        <dbReference type="EMBL" id="TQM65230.1"/>
    </source>
</evidence>
<accession>A0A543I432</accession>
<comment type="caution">
    <text evidence="1">The sequence shown here is derived from an EMBL/GenBank/DDBJ whole genome shotgun (WGS) entry which is preliminary data.</text>
</comment>
<dbReference type="RefSeq" id="WP_211344719.1">
    <property type="nucleotide sequence ID" value="NZ_BAAAYS010000007.1"/>
</dbReference>
<gene>
    <name evidence="1" type="ORF">FB466_0020</name>
</gene>
<name>A0A543I432_9MICO</name>
<dbReference type="EMBL" id="VFPN01000001">
    <property type="protein sequence ID" value="TQM65230.1"/>
    <property type="molecule type" value="Genomic_DNA"/>
</dbReference>
<sequence>MENLIDDDTTESLHGELALLRKNEGFIPRRLARTPVVDEVLRGALTDSYERLQHRFISAIHTLDVDEATLLLDIFALSSETQGVPTLKQRREIHGRRINRSIETVAAREDAALNHLHTRLVQGQYAQSPLVLHVPEMHGGIIYEHVAVRVRVVNRQWAGTWERYRFVNMVDELDFVTISRSYPALVTTPPGGDFKVNTRNVTGGTNWNDHFWHLNAAHTATEPMLREGAYDLRFAMAPDPDDSTSTQSITRACRALHERALLFSLQVKFDGEIPRSFWRYERVSQFAIPSSADEYNTCSLDAHQALTFRMRDVYGGLFSGFGWEWGEG</sequence>
<organism evidence="1 2">
    <name type="scientific">Klugiella xanthotipulae</name>
    <dbReference type="NCBI Taxonomy" id="244735"/>
    <lineage>
        <taxon>Bacteria</taxon>
        <taxon>Bacillati</taxon>
        <taxon>Actinomycetota</taxon>
        <taxon>Actinomycetes</taxon>
        <taxon>Micrococcales</taxon>
        <taxon>Microbacteriaceae</taxon>
        <taxon>Klugiella</taxon>
    </lineage>
</organism>
<dbReference type="Proteomes" id="UP000318331">
    <property type="component" value="Unassembled WGS sequence"/>
</dbReference>
<protein>
    <submittedName>
        <fullName evidence="1">Uncharacterized protein</fullName>
    </submittedName>
</protein>
<keyword evidence="2" id="KW-1185">Reference proteome</keyword>
<proteinExistence type="predicted"/>
<dbReference type="AlphaFoldDB" id="A0A543I432"/>
<reference evidence="1 2" key="1">
    <citation type="submission" date="2019-06" db="EMBL/GenBank/DDBJ databases">
        <title>Sequencing the genomes of 1000 actinobacteria strains.</title>
        <authorList>
            <person name="Klenk H.-P."/>
        </authorList>
    </citation>
    <scope>NUCLEOTIDE SEQUENCE [LARGE SCALE GENOMIC DNA]</scope>
    <source>
        <strain evidence="1 2">DSM 18031</strain>
    </source>
</reference>